<organism evidence="1 2">
    <name type="scientific">Pseudomonas entomophila</name>
    <dbReference type="NCBI Taxonomy" id="312306"/>
    <lineage>
        <taxon>Bacteria</taxon>
        <taxon>Pseudomonadati</taxon>
        <taxon>Pseudomonadota</taxon>
        <taxon>Gammaproteobacteria</taxon>
        <taxon>Pseudomonadales</taxon>
        <taxon>Pseudomonadaceae</taxon>
        <taxon>Pseudomonas</taxon>
    </lineage>
</organism>
<evidence type="ECO:0000313" key="1">
    <source>
        <dbReference type="EMBL" id="WMW03642.1"/>
    </source>
</evidence>
<proteinExistence type="predicted"/>
<evidence type="ECO:0000313" key="2">
    <source>
        <dbReference type="Proteomes" id="UP001183127"/>
    </source>
</evidence>
<reference evidence="1 2" key="1">
    <citation type="submission" date="2023-08" db="EMBL/GenBank/DDBJ databases">
        <title>Complete Genome Sequence of Pseudomonas entomophila TVIN A01.</title>
        <authorList>
            <person name="Shelke T."/>
            <person name="Mahar N.S."/>
            <person name="Gupta I."/>
            <person name="Gupta V."/>
        </authorList>
    </citation>
    <scope>NUCLEOTIDE SEQUENCE [LARGE SCALE GENOMIC DNA]</scope>
    <source>
        <strain evidence="1 2">TVIN-A01</strain>
    </source>
</reference>
<gene>
    <name evidence="1" type="ORF">RAH46_14945</name>
</gene>
<dbReference type="EMBL" id="CP132921">
    <property type="protein sequence ID" value="WMW03642.1"/>
    <property type="molecule type" value="Genomic_DNA"/>
</dbReference>
<sequence length="434" mass="47887">MYKLCLLLVVVISGCATYPSPHLSLDQRGQLAAFELRRWYESSVQDCAGADSPSYRCSGVALRTTASNPGVQPWEPSAGQIEKGSVAFSWIRHDSTFGKPFGNLNGLILYPPLEAPEGKLDDLDVLCTFPINANTNQRPTLQGCGPIAGYETTTDTCQALGVESARQWLDRYPEASNYRVCGWDLRTEPATAASAFQKSVQARGGLADAFWPINNEVLLRVWEPGQGGRLPLHSFFYVEGERDALAKAQFDQIRYAYQYGPPIPVVRVKFPGDRGERAVFSYEPRDQALGQPTPTPTVDFEALAVGPYARVESNGVEFTLNRDNRGVSDKPHEASEGRIKGKHLEANSTIRFVLEGAGRRLVSFSWGCNSYCGMTREIAQEHEELFEDGPGDMHYGTKEFIIDGPEVVIVTVDTEEDDSQVVLDNLVVRALPAR</sequence>
<dbReference type="RefSeq" id="WP_011534006.1">
    <property type="nucleotide sequence ID" value="NZ_CP132921.1"/>
</dbReference>
<accession>A0ABY9QHY3</accession>
<protein>
    <recommendedName>
        <fullName evidence="3">Lipoprotein</fullName>
    </recommendedName>
</protein>
<keyword evidence="2" id="KW-1185">Reference proteome</keyword>
<dbReference type="PROSITE" id="PS51257">
    <property type="entry name" value="PROKAR_LIPOPROTEIN"/>
    <property type="match status" value="1"/>
</dbReference>
<evidence type="ECO:0008006" key="3">
    <source>
        <dbReference type="Google" id="ProtNLM"/>
    </source>
</evidence>
<name>A0ABY9QHY3_9PSED</name>
<dbReference type="Proteomes" id="UP001183127">
    <property type="component" value="Chromosome"/>
</dbReference>
<dbReference type="GeneID" id="32805967"/>